<dbReference type="GO" id="GO:0007165">
    <property type="term" value="P:signal transduction"/>
    <property type="evidence" value="ECO:0007669"/>
    <property type="project" value="UniProtKB-KW"/>
</dbReference>
<dbReference type="STRING" id="649747.HMPREF0083_00360"/>
<accession>U1WSG0</accession>
<keyword evidence="4" id="KW-0812">Transmembrane</keyword>
<proteinExistence type="predicted"/>
<organism evidence="6 7">
    <name type="scientific">Aneurinibacillus aneurinilyticus ATCC 12856</name>
    <dbReference type="NCBI Taxonomy" id="649747"/>
    <lineage>
        <taxon>Bacteria</taxon>
        <taxon>Bacillati</taxon>
        <taxon>Bacillota</taxon>
        <taxon>Bacilli</taxon>
        <taxon>Bacillales</taxon>
        <taxon>Paenibacillaceae</taxon>
        <taxon>Aneurinibacillus group</taxon>
        <taxon>Aneurinibacillus</taxon>
    </lineage>
</organism>
<sequence>MLMEKLLRSRSARSGLAKVQHVAKKMEHILQKSDSFEHCAEEIRRMMDEELNDDEYFVLVDEKGLGLLHTNRLREGTLFNDKVGEKAATTDVPLLQLYERNTGEVLIDASCLVIKLESGQRYNLRMGRLMHRPFLTPAVFGLGIFPSLIGAVAGLIMGASAPGFYLSVALSLLIGIGGATVFYYQLQSRLKDWYRVTRSISAGNLTVAASSHGRNQFAQMGYELNKIVIGTRDIIRELAASAEVTQEVSGHQANESRQLAETFEQMSGMMQTFREGTEGQLASLEELRAMMSQMMSEVRRMQEHMDSARRLSAQVTEISRRGAAAVEDSEYQMKQIESAVEKSVYTISQVSKSTEEITNKVSAITHIARQTNMLALNASIEAARAGESGKGFVVVAGEVRKLAESTSAFAEDILQTLENTRNQATQAAEKAIMSVGAIEKGMQVGQIAGEAIQEMSGAAERTRHQVASNYELANQVITDIVEIEKIIEGLTDIAEQFSSSMARGAVAMDEKVVGIQQLAEDAELLSAQSQSLHKVVKRFAI</sequence>
<reference evidence="6 7" key="1">
    <citation type="submission" date="2013-08" db="EMBL/GenBank/DDBJ databases">
        <authorList>
            <person name="Weinstock G."/>
            <person name="Sodergren E."/>
            <person name="Wylie T."/>
            <person name="Fulton L."/>
            <person name="Fulton R."/>
            <person name="Fronick C."/>
            <person name="O'Laughlin M."/>
            <person name="Godfrey J."/>
            <person name="Miner T."/>
            <person name="Herter B."/>
            <person name="Appelbaum E."/>
            <person name="Cordes M."/>
            <person name="Lek S."/>
            <person name="Wollam A."/>
            <person name="Pepin K.H."/>
            <person name="Palsikar V.B."/>
            <person name="Mitreva M."/>
            <person name="Wilson R.K."/>
        </authorList>
    </citation>
    <scope>NUCLEOTIDE SEQUENCE [LARGE SCALE GENOMIC DNA]</scope>
    <source>
        <strain evidence="6 7">ATCC 12856</strain>
    </source>
</reference>
<evidence type="ECO:0000259" key="5">
    <source>
        <dbReference type="PROSITE" id="PS50111"/>
    </source>
</evidence>
<keyword evidence="4" id="KW-1133">Transmembrane helix</keyword>
<dbReference type="PROSITE" id="PS50111">
    <property type="entry name" value="CHEMOTAXIS_TRANSDUC_2"/>
    <property type="match status" value="1"/>
</dbReference>
<feature type="coiled-coil region" evidence="3">
    <location>
        <begin position="284"/>
        <end position="311"/>
    </location>
</feature>
<dbReference type="PANTHER" id="PTHR32089:SF112">
    <property type="entry name" value="LYSOZYME-LIKE PROTEIN-RELATED"/>
    <property type="match status" value="1"/>
</dbReference>
<dbReference type="SMART" id="SM00283">
    <property type="entry name" value="MA"/>
    <property type="match status" value="1"/>
</dbReference>
<dbReference type="PATRIC" id="fig|649747.3.peg.328"/>
<dbReference type="InterPro" id="IPR004089">
    <property type="entry name" value="MCPsignal_dom"/>
</dbReference>
<dbReference type="Pfam" id="PF00015">
    <property type="entry name" value="MCPsignal"/>
    <property type="match status" value="1"/>
</dbReference>
<keyword evidence="7" id="KW-1185">Reference proteome</keyword>
<protein>
    <submittedName>
        <fullName evidence="6">Methyl-accepting chemotaxis protein signaling domain protein</fullName>
    </submittedName>
</protein>
<dbReference type="SUPFAM" id="SSF58104">
    <property type="entry name" value="Methyl-accepting chemotaxis protein (MCP) signaling domain"/>
    <property type="match status" value="1"/>
</dbReference>
<dbReference type="eggNOG" id="COG0840">
    <property type="taxonomic scope" value="Bacteria"/>
</dbReference>
<gene>
    <name evidence="6" type="ORF">HMPREF0083_00360</name>
</gene>
<keyword evidence="1 2" id="KW-0807">Transducer</keyword>
<keyword evidence="3" id="KW-0175">Coiled coil</keyword>
<dbReference type="Gene3D" id="1.10.287.950">
    <property type="entry name" value="Methyl-accepting chemotaxis protein"/>
    <property type="match status" value="1"/>
</dbReference>
<feature type="domain" description="Methyl-accepting transducer" evidence="5">
    <location>
        <begin position="255"/>
        <end position="505"/>
    </location>
</feature>
<dbReference type="Proteomes" id="UP000016511">
    <property type="component" value="Unassembled WGS sequence"/>
</dbReference>
<evidence type="ECO:0000256" key="4">
    <source>
        <dbReference type="SAM" id="Phobius"/>
    </source>
</evidence>
<feature type="transmembrane region" description="Helical" evidence="4">
    <location>
        <begin position="163"/>
        <end position="184"/>
    </location>
</feature>
<dbReference type="EMBL" id="AWSJ01000034">
    <property type="protein sequence ID" value="ERI11559.1"/>
    <property type="molecule type" value="Genomic_DNA"/>
</dbReference>
<evidence type="ECO:0000313" key="7">
    <source>
        <dbReference type="Proteomes" id="UP000016511"/>
    </source>
</evidence>
<dbReference type="PANTHER" id="PTHR32089">
    <property type="entry name" value="METHYL-ACCEPTING CHEMOTAXIS PROTEIN MCPB"/>
    <property type="match status" value="1"/>
</dbReference>
<feature type="transmembrane region" description="Helical" evidence="4">
    <location>
        <begin position="134"/>
        <end position="157"/>
    </location>
</feature>
<dbReference type="HOGENOM" id="CLU_000445_107_18_9"/>
<dbReference type="AlphaFoldDB" id="U1WSG0"/>
<evidence type="ECO:0000256" key="3">
    <source>
        <dbReference type="SAM" id="Coils"/>
    </source>
</evidence>
<keyword evidence="4" id="KW-0472">Membrane</keyword>
<dbReference type="GO" id="GO:0016020">
    <property type="term" value="C:membrane"/>
    <property type="evidence" value="ECO:0007669"/>
    <property type="project" value="InterPro"/>
</dbReference>
<evidence type="ECO:0000256" key="2">
    <source>
        <dbReference type="PROSITE-ProRule" id="PRU00284"/>
    </source>
</evidence>
<evidence type="ECO:0000256" key="1">
    <source>
        <dbReference type="ARBA" id="ARBA00023224"/>
    </source>
</evidence>
<name>U1WSG0_ANEAE</name>
<comment type="caution">
    <text evidence="6">The sequence shown here is derived from an EMBL/GenBank/DDBJ whole genome shotgun (WGS) entry which is preliminary data.</text>
</comment>
<evidence type="ECO:0000313" key="6">
    <source>
        <dbReference type="EMBL" id="ERI11559.1"/>
    </source>
</evidence>